<evidence type="ECO:0000256" key="1">
    <source>
        <dbReference type="ARBA" id="ARBA00007227"/>
    </source>
</evidence>
<dbReference type="SUPFAM" id="SSF47413">
    <property type="entry name" value="lambda repressor-like DNA-binding domains"/>
    <property type="match status" value="1"/>
</dbReference>
<sequence>MPRVIKTERDHQRALARVDELFAATPDTPEGDELELWLLLIEKFEDEVFPVDPPDPIEAIRFRMDQANLKQKDLIPIIGSKSKVSEVLAGKRDLSLTMIRRLVDELGIPADVLLRQKGSVPVAQDFLELGKRFPLAEMVKRGWLDGVVKSLKEAREQLDDVLAKFTEPVGDPTSLEVFNRQMSRCGNAKDDAALVAWQIRVMSVAKQRAKLTYESGTVDESFLREVARLSFFNDGPKLAQEFLAKNGIHLIVERHLPRTYLDGAAMRLGDDGRLIAMTLRHDRLDNFWFVLLHELAHISLHIDKGVCQAVFDNLDERGTDKIEREADALASDSLIPKSVWRDARLTVRSSFGDVKSFADHHRIHPAIPAGRIRYESGNFKVFARLVGSGQVRQQFEH</sequence>
<evidence type="ECO:0000259" key="2">
    <source>
        <dbReference type="PROSITE" id="PS50943"/>
    </source>
</evidence>
<dbReference type="InterPro" id="IPR001387">
    <property type="entry name" value="Cro/C1-type_HTH"/>
</dbReference>
<dbReference type="InterPro" id="IPR039060">
    <property type="entry name" value="Antitox_HigA"/>
</dbReference>
<proteinExistence type="inferred from homology"/>
<dbReference type="AlphaFoldDB" id="M5U0F4"/>
<reference evidence="3 4" key="1">
    <citation type="journal article" date="2013" name="Mar. Genomics">
        <title>Expression of sulfatases in Rhodopirellula baltica and the diversity of sulfatases in the genus Rhodopirellula.</title>
        <authorList>
            <person name="Wegner C.E."/>
            <person name="Richter-Heitmann T."/>
            <person name="Klindworth A."/>
            <person name="Klockow C."/>
            <person name="Richter M."/>
            <person name="Achstetter T."/>
            <person name="Glockner F.O."/>
            <person name="Harder J."/>
        </authorList>
    </citation>
    <scope>NUCLEOTIDE SEQUENCE [LARGE SCALE GENOMIC DNA]</scope>
    <source>
        <strain evidence="3 4">SM41</strain>
    </source>
</reference>
<name>M5U0F4_9BACT</name>
<dbReference type="PANTHER" id="PTHR40455">
    <property type="entry name" value="ANTITOXIN HIGA"/>
    <property type="match status" value="1"/>
</dbReference>
<dbReference type="GO" id="GO:0001046">
    <property type="term" value="F:core promoter sequence-specific DNA binding"/>
    <property type="evidence" value="ECO:0007669"/>
    <property type="project" value="TreeGrafter"/>
</dbReference>
<dbReference type="PATRIC" id="fig|1263870.3.peg.3839"/>
<dbReference type="Gene3D" id="1.10.260.40">
    <property type="entry name" value="lambda repressor-like DNA-binding domains"/>
    <property type="match status" value="1"/>
</dbReference>
<dbReference type="PANTHER" id="PTHR40455:SF1">
    <property type="entry name" value="ANTITOXIN HIGA"/>
    <property type="match status" value="1"/>
</dbReference>
<dbReference type="GO" id="GO:0006355">
    <property type="term" value="P:regulation of DNA-templated transcription"/>
    <property type="evidence" value="ECO:0007669"/>
    <property type="project" value="InterPro"/>
</dbReference>
<accession>M5U0F4</accession>
<dbReference type="Gene3D" id="1.10.10.2910">
    <property type="match status" value="1"/>
</dbReference>
<protein>
    <submittedName>
        <fullName evidence="3">Helix-turn-helix domain-containing protein</fullName>
    </submittedName>
</protein>
<dbReference type="PROSITE" id="PS50943">
    <property type="entry name" value="HTH_CROC1"/>
    <property type="match status" value="1"/>
</dbReference>
<evidence type="ECO:0000313" key="3">
    <source>
        <dbReference type="EMBL" id="EMI54952.1"/>
    </source>
</evidence>
<comment type="caution">
    <text evidence="3">The sequence shown here is derived from an EMBL/GenBank/DDBJ whole genome shotgun (WGS) entry which is preliminary data.</text>
</comment>
<dbReference type="Pfam" id="PF06114">
    <property type="entry name" value="Peptidase_M78"/>
    <property type="match status" value="1"/>
</dbReference>
<comment type="similarity">
    <text evidence="1">Belongs to the short-chain fatty acyl-CoA assimilation regulator (ScfR) family.</text>
</comment>
<dbReference type="EMBL" id="ANOH01000243">
    <property type="protein sequence ID" value="EMI54952.1"/>
    <property type="molecule type" value="Genomic_DNA"/>
</dbReference>
<dbReference type="InterPro" id="IPR010359">
    <property type="entry name" value="IrrE_HExxH"/>
</dbReference>
<dbReference type="InterPro" id="IPR010982">
    <property type="entry name" value="Lambda_DNA-bd_dom_sf"/>
</dbReference>
<dbReference type="CDD" id="cd00093">
    <property type="entry name" value="HTH_XRE"/>
    <property type="match status" value="1"/>
</dbReference>
<keyword evidence="4" id="KW-1185">Reference proteome</keyword>
<evidence type="ECO:0000313" key="4">
    <source>
        <dbReference type="Proteomes" id="UP000011885"/>
    </source>
</evidence>
<feature type="domain" description="HTH cro/C1-type" evidence="2">
    <location>
        <begin position="60"/>
        <end position="113"/>
    </location>
</feature>
<organism evidence="3 4">
    <name type="scientific">Rhodopirellula sallentina SM41</name>
    <dbReference type="NCBI Taxonomy" id="1263870"/>
    <lineage>
        <taxon>Bacteria</taxon>
        <taxon>Pseudomonadati</taxon>
        <taxon>Planctomycetota</taxon>
        <taxon>Planctomycetia</taxon>
        <taxon>Pirellulales</taxon>
        <taxon>Pirellulaceae</taxon>
        <taxon>Rhodopirellula</taxon>
    </lineage>
</organism>
<gene>
    <name evidence="3" type="ORF">RSSM_03618</name>
</gene>
<dbReference type="SMART" id="SM00530">
    <property type="entry name" value="HTH_XRE"/>
    <property type="match status" value="1"/>
</dbReference>
<dbReference type="Proteomes" id="UP000011885">
    <property type="component" value="Unassembled WGS sequence"/>
</dbReference>